<feature type="transmembrane region" description="Helical" evidence="7">
    <location>
        <begin position="367"/>
        <end position="388"/>
    </location>
</feature>
<evidence type="ECO:0000313" key="9">
    <source>
        <dbReference type="EMBL" id="NNJ32600.1"/>
    </source>
</evidence>
<accession>A0ABX1VYV9</accession>
<dbReference type="PANTHER" id="PTHR30572">
    <property type="entry name" value="MEMBRANE COMPONENT OF TRANSPORTER-RELATED"/>
    <property type="match status" value="1"/>
</dbReference>
<keyword evidence="10" id="KW-1185">Reference proteome</keyword>
<dbReference type="EMBL" id="JAAOXG010000060">
    <property type="protein sequence ID" value="NNJ32600.1"/>
    <property type="molecule type" value="Genomic_DNA"/>
</dbReference>
<comment type="similarity">
    <text evidence="6">Belongs to the ABC-4 integral membrane protein family.</text>
</comment>
<feature type="transmembrane region" description="Helical" evidence="7">
    <location>
        <begin position="741"/>
        <end position="768"/>
    </location>
</feature>
<feature type="transmembrane region" description="Helical" evidence="7">
    <location>
        <begin position="270"/>
        <end position="292"/>
    </location>
</feature>
<dbReference type="InterPro" id="IPR050250">
    <property type="entry name" value="Macrolide_Exporter_MacB"/>
</dbReference>
<evidence type="ECO:0000256" key="2">
    <source>
        <dbReference type="ARBA" id="ARBA00022475"/>
    </source>
</evidence>
<comment type="subcellular location">
    <subcellularLocation>
        <location evidence="1">Cell membrane</location>
        <topology evidence="1">Multi-pass membrane protein</topology>
    </subcellularLocation>
</comment>
<organism evidence="9 10">
    <name type="scientific">Lacrimispora defluvii</name>
    <dbReference type="NCBI Taxonomy" id="2719233"/>
    <lineage>
        <taxon>Bacteria</taxon>
        <taxon>Bacillati</taxon>
        <taxon>Bacillota</taxon>
        <taxon>Clostridia</taxon>
        <taxon>Lachnospirales</taxon>
        <taxon>Lachnospiraceae</taxon>
        <taxon>Lacrimispora</taxon>
    </lineage>
</organism>
<dbReference type="InterPro" id="IPR003838">
    <property type="entry name" value="ABC3_permease_C"/>
</dbReference>
<gene>
    <name evidence="9" type="ORF">G9470_22820</name>
</gene>
<evidence type="ECO:0000256" key="3">
    <source>
        <dbReference type="ARBA" id="ARBA00022692"/>
    </source>
</evidence>
<keyword evidence="5 7" id="KW-0472">Membrane</keyword>
<evidence type="ECO:0000259" key="8">
    <source>
        <dbReference type="Pfam" id="PF02687"/>
    </source>
</evidence>
<reference evidence="9 10" key="1">
    <citation type="submission" date="2020-03" db="EMBL/GenBank/DDBJ databases">
        <title>Genome Sequence of industrial isolate, B5A.</title>
        <authorList>
            <person name="Sharma S."/>
            <person name="Patil P.B."/>
            <person name="Korpole S."/>
        </authorList>
    </citation>
    <scope>NUCLEOTIDE SEQUENCE [LARGE SCALE GENOMIC DNA]</scope>
    <source>
        <strain evidence="9 10">PI-S10-B5A</strain>
    </source>
</reference>
<feature type="transmembrane region" description="Helical" evidence="7">
    <location>
        <begin position="829"/>
        <end position="856"/>
    </location>
</feature>
<keyword evidence="3 7" id="KW-0812">Transmembrane</keyword>
<protein>
    <submittedName>
        <fullName evidence="9">ABC transporter permease</fullName>
    </submittedName>
</protein>
<evidence type="ECO:0000313" key="10">
    <source>
        <dbReference type="Proteomes" id="UP000539052"/>
    </source>
</evidence>
<feature type="transmembrane region" description="Helical" evidence="7">
    <location>
        <begin position="324"/>
        <end position="347"/>
    </location>
</feature>
<feature type="transmembrane region" description="Helical" evidence="7">
    <location>
        <begin position="444"/>
        <end position="467"/>
    </location>
</feature>
<evidence type="ECO:0000256" key="7">
    <source>
        <dbReference type="SAM" id="Phobius"/>
    </source>
</evidence>
<keyword evidence="2" id="KW-1003">Cell membrane</keyword>
<keyword evidence="4 7" id="KW-1133">Transmembrane helix</keyword>
<dbReference type="Pfam" id="PF02687">
    <property type="entry name" value="FtsX"/>
    <property type="match status" value="2"/>
</dbReference>
<feature type="domain" description="ABC3 transporter permease C-terminal" evidence="8">
    <location>
        <begin position="274"/>
        <end position="400"/>
    </location>
</feature>
<dbReference type="Proteomes" id="UP000539052">
    <property type="component" value="Unassembled WGS sequence"/>
</dbReference>
<proteinExistence type="inferred from homology"/>
<evidence type="ECO:0000256" key="1">
    <source>
        <dbReference type="ARBA" id="ARBA00004651"/>
    </source>
</evidence>
<dbReference type="RefSeq" id="WP_170823661.1">
    <property type="nucleotide sequence ID" value="NZ_JAAOXG010000060.1"/>
</dbReference>
<name>A0ABX1VYV9_9FIRM</name>
<evidence type="ECO:0000256" key="5">
    <source>
        <dbReference type="ARBA" id="ARBA00023136"/>
    </source>
</evidence>
<feature type="transmembrane region" description="Helical" evidence="7">
    <location>
        <begin position="789"/>
        <end position="817"/>
    </location>
</feature>
<sequence>MMGNDNYDINQNGIKVLVYAYKRNNKKRDVILISGVSIMVGLTFIVFSFLYGKLNTDILKNIREDGITVSSYLENGTKELEDIISRLSYVKKVGTETFAGKVFLNDQKIATCIVTDELTYQTMIKPAYTDVNGSYPRNVNEIMLSQKTLRVLGIDNPQIGMEINLEFYWNRLSKEKLTGFQTFILSGYYTDYQNSLSNQSIAYISDSRCKEGNIELYPSRILIDVNTKYAKGEQIEANLYQSIPLSDDGQYFVCGETAQYRAMESIAGGFGSAIVFILLISFSMFIFVYNTLFISLNYDIRQYGLLEVIGVTGRQIKIIIYRQIIRIFITGCILGGGIGGIAVYQFLPKLLNNMYLGNDIDVREISAFNTCFFAITILLTAVTMLTAVKIVVNKILKMSPVEAMKGVKQAGSERECVTKKERYYNINPIFALAFGNIIRDKKKFALTVASLTIGCVIALGSCVLAVGTDSINKLSKSPDFEIGVTQEAIYNLLENNDDLSEKQLLTEELISDLIIKCNLNQENLIKVYGYLPIYDGSAQNILGLLNEYRDHTIVVQKINSPEWKNLMKYVLDKKLLIDTKRFDEGEGTIILHNHLSSKGNEKTQEGLIGKSILLYDIAPQGTKVSEISSIQLQNCGYLDISNTGFPDLNLSDNGADPIYFIVLEKEFNRLSKSLTKQLLKTEINVSKEKENSVKSSLKSWVREKNLIYQTKNDLQNQNLMYLVCNSDVIAGQKNYIAGSRIIMMSICTALLFVGIINYSNTMVMNILTRNRELIILESIGLSRKGLRSMLILEGLLYSFTIIGILLTAGNLFLFLLVKYVQSKLIYFKFVYPFPALFLLGLSLVFMCILIPFVAYGRHIKGSISQRIKQIKE</sequence>
<comment type="caution">
    <text evidence="9">The sequence shown here is derived from an EMBL/GenBank/DDBJ whole genome shotgun (WGS) entry which is preliminary data.</text>
</comment>
<feature type="transmembrane region" description="Helical" evidence="7">
    <location>
        <begin position="30"/>
        <end position="51"/>
    </location>
</feature>
<feature type="domain" description="ABC3 transporter permease C-terminal" evidence="8">
    <location>
        <begin position="746"/>
        <end position="857"/>
    </location>
</feature>
<evidence type="ECO:0000256" key="6">
    <source>
        <dbReference type="ARBA" id="ARBA00038076"/>
    </source>
</evidence>
<dbReference type="PANTHER" id="PTHR30572:SF4">
    <property type="entry name" value="ABC TRANSPORTER PERMEASE YTRF"/>
    <property type="match status" value="1"/>
</dbReference>
<evidence type="ECO:0000256" key="4">
    <source>
        <dbReference type="ARBA" id="ARBA00022989"/>
    </source>
</evidence>